<feature type="compositionally biased region" description="Basic residues" evidence="1">
    <location>
        <begin position="204"/>
        <end position="213"/>
    </location>
</feature>
<evidence type="ECO:0000313" key="2">
    <source>
        <dbReference type="EMBL" id="GBP54180.1"/>
    </source>
</evidence>
<accession>A0A4C1WTJ3</accession>
<dbReference type="Proteomes" id="UP000299102">
    <property type="component" value="Unassembled WGS sequence"/>
</dbReference>
<proteinExistence type="predicted"/>
<sequence>MTETSSEARSRQGPAVVLVVKYLRFPPVRVYRSAVLGGKPKPSIVRMFGKLVFMSARAKALSAPPPATPRPAARRSDRRAKSTNGLATVSFIFILIKPRFQALPLFLVDLEKIGVEGRREAPPRPNSSGRPAVQCSCITKKGEKATQAAKNICDVYGPNVVLARLENGTKIVINRETQISAAIGIRKVRSNRPRRAYEGPRARPGPKNRRSRQTRLNARRAVALNQPAAKKHLHSSANGAGRVSILRFQFRANRPDIYWESGLIFDCPRPPARGCFKMWVLSCAPSPTPPGVATARATVPAATRFKRISYHRSYMSYFSTNLWWIFADPFNILDVKCTTFKIGVVSSLDAA</sequence>
<reference evidence="2 3" key="1">
    <citation type="journal article" date="2019" name="Commun. Biol.">
        <title>The bagworm genome reveals a unique fibroin gene that provides high tensile strength.</title>
        <authorList>
            <person name="Kono N."/>
            <person name="Nakamura H."/>
            <person name="Ohtoshi R."/>
            <person name="Tomita M."/>
            <person name="Numata K."/>
            <person name="Arakawa K."/>
        </authorList>
    </citation>
    <scope>NUCLEOTIDE SEQUENCE [LARGE SCALE GENOMIC DNA]</scope>
</reference>
<dbReference type="EMBL" id="BGZK01000641">
    <property type="protein sequence ID" value="GBP54180.1"/>
    <property type="molecule type" value="Genomic_DNA"/>
</dbReference>
<evidence type="ECO:0000313" key="3">
    <source>
        <dbReference type="Proteomes" id="UP000299102"/>
    </source>
</evidence>
<comment type="caution">
    <text evidence="2">The sequence shown here is derived from an EMBL/GenBank/DDBJ whole genome shotgun (WGS) entry which is preliminary data.</text>
</comment>
<organism evidence="2 3">
    <name type="scientific">Eumeta variegata</name>
    <name type="common">Bagworm moth</name>
    <name type="synonym">Eumeta japonica</name>
    <dbReference type="NCBI Taxonomy" id="151549"/>
    <lineage>
        <taxon>Eukaryota</taxon>
        <taxon>Metazoa</taxon>
        <taxon>Ecdysozoa</taxon>
        <taxon>Arthropoda</taxon>
        <taxon>Hexapoda</taxon>
        <taxon>Insecta</taxon>
        <taxon>Pterygota</taxon>
        <taxon>Neoptera</taxon>
        <taxon>Endopterygota</taxon>
        <taxon>Lepidoptera</taxon>
        <taxon>Glossata</taxon>
        <taxon>Ditrysia</taxon>
        <taxon>Tineoidea</taxon>
        <taxon>Psychidae</taxon>
        <taxon>Oiketicinae</taxon>
        <taxon>Eumeta</taxon>
    </lineage>
</organism>
<gene>
    <name evidence="2" type="ORF">EVAR_43205_1</name>
</gene>
<keyword evidence="3" id="KW-1185">Reference proteome</keyword>
<dbReference type="AlphaFoldDB" id="A0A4C1WTJ3"/>
<evidence type="ECO:0000256" key="1">
    <source>
        <dbReference type="SAM" id="MobiDB-lite"/>
    </source>
</evidence>
<protein>
    <submittedName>
        <fullName evidence="2">Uncharacterized protein</fullName>
    </submittedName>
</protein>
<name>A0A4C1WTJ3_EUMVA</name>
<feature type="region of interest" description="Disordered" evidence="1">
    <location>
        <begin position="61"/>
        <end position="81"/>
    </location>
</feature>
<feature type="region of interest" description="Disordered" evidence="1">
    <location>
        <begin position="192"/>
        <end position="214"/>
    </location>
</feature>